<name>A0A0S7C0W9_9BACT</name>
<feature type="transmembrane region" description="Helical" evidence="2">
    <location>
        <begin position="50"/>
        <end position="72"/>
    </location>
</feature>
<dbReference type="RefSeq" id="WP_062043093.1">
    <property type="nucleotide sequence ID" value="NZ_DF968183.1"/>
</dbReference>
<keyword evidence="2" id="KW-0812">Transmembrane</keyword>
<feature type="compositionally biased region" description="Basic and acidic residues" evidence="1">
    <location>
        <begin position="8"/>
        <end position="23"/>
    </location>
</feature>
<dbReference type="AlphaFoldDB" id="A0A0S7C0W9"/>
<gene>
    <name evidence="3" type="ORF">TBC1_1210</name>
</gene>
<dbReference type="STRING" id="1678841.TBC1_1210"/>
<protein>
    <submittedName>
        <fullName evidence="3">Uncharacterized protein</fullName>
    </submittedName>
</protein>
<dbReference type="OrthoDB" id="1143801at2"/>
<dbReference type="Proteomes" id="UP000053091">
    <property type="component" value="Unassembled WGS sequence"/>
</dbReference>
<evidence type="ECO:0000256" key="2">
    <source>
        <dbReference type="SAM" id="Phobius"/>
    </source>
</evidence>
<dbReference type="EMBL" id="DF968183">
    <property type="protein sequence ID" value="GAP44210.1"/>
    <property type="molecule type" value="Genomic_DNA"/>
</dbReference>
<organism evidence="3">
    <name type="scientific">Lentimicrobium saccharophilum</name>
    <dbReference type="NCBI Taxonomy" id="1678841"/>
    <lineage>
        <taxon>Bacteria</taxon>
        <taxon>Pseudomonadati</taxon>
        <taxon>Bacteroidota</taxon>
        <taxon>Bacteroidia</taxon>
        <taxon>Bacteroidales</taxon>
        <taxon>Lentimicrobiaceae</taxon>
        <taxon>Lentimicrobium</taxon>
    </lineage>
</organism>
<evidence type="ECO:0000313" key="3">
    <source>
        <dbReference type="EMBL" id="GAP44210.1"/>
    </source>
</evidence>
<reference evidence="3" key="1">
    <citation type="journal article" date="2015" name="Genome Announc.">
        <title>Draft Genome Sequence of Bacteroidales Strain TBC1, a Novel Isolate from a Methanogenic Wastewater Treatment System.</title>
        <authorList>
            <person name="Tourlousse D.M."/>
            <person name="Matsuura N."/>
            <person name="Sun L."/>
            <person name="Toyonaga M."/>
            <person name="Kuroda K."/>
            <person name="Ohashi A."/>
            <person name="Cruz R."/>
            <person name="Yamaguchi T."/>
            <person name="Sekiguchi Y."/>
        </authorList>
    </citation>
    <scope>NUCLEOTIDE SEQUENCE [LARGE SCALE GENOMIC DNA]</scope>
    <source>
        <strain evidence="3">TBC1</strain>
    </source>
</reference>
<proteinExistence type="predicted"/>
<keyword evidence="4" id="KW-1185">Reference proteome</keyword>
<feature type="region of interest" description="Disordered" evidence="1">
    <location>
        <begin position="1"/>
        <end position="23"/>
    </location>
</feature>
<keyword evidence="2" id="KW-0472">Membrane</keyword>
<evidence type="ECO:0000256" key="1">
    <source>
        <dbReference type="SAM" id="MobiDB-lite"/>
    </source>
</evidence>
<keyword evidence="2" id="KW-1133">Transmembrane helix</keyword>
<evidence type="ECO:0000313" key="4">
    <source>
        <dbReference type="Proteomes" id="UP000053091"/>
    </source>
</evidence>
<sequence length="198" mass="22927">MKTIQDFIRNHRQDFDEGEPRSGHEERFLAKLKLEDQVKSSAQYTTIGKWFKIAASVLIVASFGAAVYTIMLKPDQAVLAGKKATPEEIREIEYYYSNVSEEKLKTINEMAGSGPEAEKVRSMISEQVRELNKSTEELKTEYIEGKRDERVLNAIRNNYRVLNGLLDHVINQIDQPRQKIEESSQNNLNIRHYETRFC</sequence>
<accession>A0A0S7C0W9</accession>